<keyword evidence="3 5" id="KW-0862">Zinc</keyword>
<feature type="domain" description="Enoyl reductase (ER)" evidence="6">
    <location>
        <begin position="8"/>
        <end position="399"/>
    </location>
</feature>
<dbReference type="RefSeq" id="WP_150420487.1">
    <property type="nucleotide sequence ID" value="NZ_VYRZ01000005.1"/>
</dbReference>
<evidence type="ECO:0000256" key="3">
    <source>
        <dbReference type="ARBA" id="ARBA00022833"/>
    </source>
</evidence>
<keyword evidence="2 5" id="KW-0479">Metal-binding</keyword>
<evidence type="ECO:0000256" key="2">
    <source>
        <dbReference type="ARBA" id="ARBA00022723"/>
    </source>
</evidence>
<dbReference type="EMBL" id="VYRZ01000005">
    <property type="protein sequence ID" value="KAA9083777.1"/>
    <property type="molecule type" value="Genomic_DNA"/>
</dbReference>
<keyword evidence="4" id="KW-0560">Oxidoreductase</keyword>
<keyword evidence="8" id="KW-1185">Reference proteome</keyword>
<evidence type="ECO:0000313" key="8">
    <source>
        <dbReference type="Proteomes" id="UP000327039"/>
    </source>
</evidence>
<dbReference type="SUPFAM" id="SSF50129">
    <property type="entry name" value="GroES-like"/>
    <property type="match status" value="1"/>
</dbReference>
<gene>
    <name evidence="7" type="ORF">F6B42_14625</name>
</gene>
<dbReference type="InterPro" id="IPR002328">
    <property type="entry name" value="ADH_Zn_CS"/>
</dbReference>
<comment type="caution">
    <text evidence="7">The sequence shown here is derived from an EMBL/GenBank/DDBJ whole genome shotgun (WGS) entry which is preliminary data.</text>
</comment>
<evidence type="ECO:0000256" key="4">
    <source>
        <dbReference type="ARBA" id="ARBA00023002"/>
    </source>
</evidence>
<dbReference type="InterPro" id="IPR013149">
    <property type="entry name" value="ADH-like_C"/>
</dbReference>
<dbReference type="Gene3D" id="3.90.180.10">
    <property type="entry name" value="Medium-chain alcohol dehydrogenases, catalytic domain"/>
    <property type="match status" value="1"/>
</dbReference>
<reference evidence="8" key="1">
    <citation type="submission" date="2019-09" db="EMBL/GenBank/DDBJ databases">
        <title>Mumia zhuanghuii sp. nov. isolated from the intestinal contents of plateau pika (Ochotona curzoniae) in the Qinghai-Tibet plateau of China.</title>
        <authorList>
            <person name="Tian Z."/>
        </authorList>
    </citation>
    <scope>NUCLEOTIDE SEQUENCE [LARGE SCALE GENOMIC DNA]</scope>
    <source>
        <strain evidence="8">DSM 25564</strain>
    </source>
</reference>
<evidence type="ECO:0000313" key="7">
    <source>
        <dbReference type="EMBL" id="KAA9083777.1"/>
    </source>
</evidence>
<dbReference type="Proteomes" id="UP000327039">
    <property type="component" value="Unassembled WGS sequence"/>
</dbReference>
<dbReference type="OrthoDB" id="9797931at2"/>
<evidence type="ECO:0000256" key="5">
    <source>
        <dbReference type="RuleBase" id="RU361277"/>
    </source>
</evidence>
<proteinExistence type="inferred from homology"/>
<protein>
    <submittedName>
        <fullName evidence="7">Alcohol dehydrogenase catalytic domain-containing protein</fullName>
    </submittedName>
</protein>
<dbReference type="PANTHER" id="PTHR42813:SF7">
    <property type="entry name" value="ALCOHOL DEHYDROGENASE (ZN-DEPENDENT)-RELATED"/>
    <property type="match status" value="1"/>
</dbReference>
<dbReference type="PANTHER" id="PTHR42813">
    <property type="entry name" value="ZINC-TYPE ALCOHOL DEHYDROGENASE-LIKE"/>
    <property type="match status" value="1"/>
</dbReference>
<organism evidence="7 8">
    <name type="scientific">Microbacterium radiodurans</name>
    <dbReference type="NCBI Taxonomy" id="661398"/>
    <lineage>
        <taxon>Bacteria</taxon>
        <taxon>Bacillati</taxon>
        <taxon>Actinomycetota</taxon>
        <taxon>Actinomycetes</taxon>
        <taxon>Micrococcales</taxon>
        <taxon>Microbacteriaceae</taxon>
        <taxon>Microbacterium</taxon>
    </lineage>
</organism>
<evidence type="ECO:0000256" key="1">
    <source>
        <dbReference type="ARBA" id="ARBA00001947"/>
    </source>
</evidence>
<dbReference type="SUPFAM" id="SSF51735">
    <property type="entry name" value="NAD(P)-binding Rossmann-fold domains"/>
    <property type="match status" value="1"/>
</dbReference>
<dbReference type="AlphaFoldDB" id="A0A5J5IPZ1"/>
<dbReference type="GO" id="GO:0016491">
    <property type="term" value="F:oxidoreductase activity"/>
    <property type="evidence" value="ECO:0007669"/>
    <property type="project" value="UniProtKB-KW"/>
</dbReference>
<name>A0A5J5IPZ1_9MICO</name>
<dbReference type="InterPro" id="IPR020843">
    <property type="entry name" value="ER"/>
</dbReference>
<dbReference type="GO" id="GO:0008270">
    <property type="term" value="F:zinc ion binding"/>
    <property type="evidence" value="ECO:0007669"/>
    <property type="project" value="InterPro"/>
</dbReference>
<sequence>MKAVVWHGIGDIRLDEVDDPAIQDGHDAIVRITRSAICGTDLHFVRGTMAGMKEGTILGHEAVGVVTEVGDHVRGFQPGDRVVINSTMSCGACSYCRDGHTAQCDVANPNGPQAGTCFFGGPETTGPVDGLQAEYARIPWAQNTMSKLPAGVSDEQAILLSDIFPTAWFGAQLAGVSRGDIVVVLGAGIVGQFAVASAFLQGAGRVIVVDGLADRLAAARTLGAEIVNFTEEDPVQTVLALTNEIGADCVIDAVGVDAERPKSGPAAVSSDEAAAFDAEVAEIAPDADPQGDLWQPGDGPSQASRWSVEMVRKYGRIGIIGVYSPAAETYPIGQAMNKNLTVRMGNCDHHSVTPPLIELVASGAFDPTALITEHEPLVDAIDAYEAFDRREPGWIKVALTTDAT</sequence>
<accession>A0A5J5IPZ1</accession>
<dbReference type="InterPro" id="IPR013154">
    <property type="entry name" value="ADH-like_N"/>
</dbReference>
<dbReference type="PROSITE" id="PS00059">
    <property type="entry name" value="ADH_ZINC"/>
    <property type="match status" value="1"/>
</dbReference>
<evidence type="ECO:0000259" key="6">
    <source>
        <dbReference type="SMART" id="SM00829"/>
    </source>
</evidence>
<comment type="cofactor">
    <cofactor evidence="1 5">
        <name>Zn(2+)</name>
        <dbReference type="ChEBI" id="CHEBI:29105"/>
    </cofactor>
</comment>
<dbReference type="InterPro" id="IPR036291">
    <property type="entry name" value="NAD(P)-bd_dom_sf"/>
</dbReference>
<dbReference type="Pfam" id="PF00107">
    <property type="entry name" value="ADH_zinc_N"/>
    <property type="match status" value="1"/>
</dbReference>
<dbReference type="Gene3D" id="3.40.50.720">
    <property type="entry name" value="NAD(P)-binding Rossmann-like Domain"/>
    <property type="match status" value="1"/>
</dbReference>
<dbReference type="InterPro" id="IPR011032">
    <property type="entry name" value="GroES-like_sf"/>
</dbReference>
<dbReference type="Pfam" id="PF08240">
    <property type="entry name" value="ADH_N"/>
    <property type="match status" value="1"/>
</dbReference>
<comment type="similarity">
    <text evidence="5">Belongs to the zinc-containing alcohol dehydrogenase family.</text>
</comment>
<dbReference type="SMART" id="SM00829">
    <property type="entry name" value="PKS_ER"/>
    <property type="match status" value="1"/>
</dbReference>